<dbReference type="GO" id="GO:0005778">
    <property type="term" value="C:peroxisomal membrane"/>
    <property type="evidence" value="ECO:0007669"/>
    <property type="project" value="TreeGrafter"/>
</dbReference>
<name>A0A0C3NDW0_PHLG1</name>
<dbReference type="OrthoDB" id="21292at2759"/>
<gene>
    <name evidence="2" type="ORF">PHLGIDRAFT_32078</name>
</gene>
<dbReference type="Gene3D" id="1.20.120.900">
    <property type="entry name" value="Pex19, mPTS binding domain"/>
    <property type="match status" value="1"/>
</dbReference>
<dbReference type="GO" id="GO:0033328">
    <property type="term" value="F:peroxisome membrane targeting sequence binding"/>
    <property type="evidence" value="ECO:0007669"/>
    <property type="project" value="TreeGrafter"/>
</dbReference>
<evidence type="ECO:0008006" key="4">
    <source>
        <dbReference type="Google" id="ProtNLM"/>
    </source>
</evidence>
<dbReference type="InterPro" id="IPR038322">
    <property type="entry name" value="Pex19_C_sf"/>
</dbReference>
<dbReference type="HOGENOM" id="CLU_043063_0_0_1"/>
<proteinExistence type="predicted"/>
<dbReference type="AlphaFoldDB" id="A0A0C3NDW0"/>
<dbReference type="Pfam" id="PF04614">
    <property type="entry name" value="Pex19"/>
    <property type="match status" value="1"/>
</dbReference>
<dbReference type="PANTHER" id="PTHR12774:SF2">
    <property type="entry name" value="PEROXISOMAL BIOGENESIS FACTOR 19"/>
    <property type="match status" value="1"/>
</dbReference>
<accession>A0A0C3NDW0</accession>
<dbReference type="GO" id="GO:0045046">
    <property type="term" value="P:protein import into peroxisome membrane"/>
    <property type="evidence" value="ECO:0007669"/>
    <property type="project" value="TreeGrafter"/>
</dbReference>
<protein>
    <recommendedName>
        <fullName evidence="4">Pex19 protein</fullName>
    </recommendedName>
</protein>
<dbReference type="Proteomes" id="UP000053257">
    <property type="component" value="Unassembled WGS sequence"/>
</dbReference>
<sequence>MRDIAAESVRGEREGGAEGAPATQDEREREAAFRKAWEEMLVEGMNGALEKDDHLNMSFSSTEGSGKGDKADPFQSSIKKAMDKLKVAEEAKDGANLADDDDTDPLAKLLSHIGEGGAESEEDLQGLLESMMTQLMGKDVLYEPLKELHDKFPAYLKDNAATLKEEDKTRYAAQQKIVAEIIEVFEDPSYAPDNAEQGVKVVTLMNNMQDYGSPPSEIMGPLPPGLDLGPDGLPKLPEGCCIQ</sequence>
<dbReference type="PANTHER" id="PTHR12774">
    <property type="entry name" value="PEROXISOMAL BIOGENESIS FACTOR 19"/>
    <property type="match status" value="1"/>
</dbReference>
<evidence type="ECO:0000256" key="1">
    <source>
        <dbReference type="SAM" id="MobiDB-lite"/>
    </source>
</evidence>
<keyword evidence="3" id="KW-1185">Reference proteome</keyword>
<feature type="compositionally biased region" description="Basic and acidic residues" evidence="1">
    <location>
        <begin position="1"/>
        <end position="16"/>
    </location>
</feature>
<dbReference type="EMBL" id="KN840655">
    <property type="protein sequence ID" value="KIP02759.1"/>
    <property type="molecule type" value="Genomic_DNA"/>
</dbReference>
<feature type="region of interest" description="Disordered" evidence="1">
    <location>
        <begin position="48"/>
        <end position="74"/>
    </location>
</feature>
<organism evidence="2 3">
    <name type="scientific">Phlebiopsis gigantea (strain 11061_1 CR5-6)</name>
    <name type="common">White-rot fungus</name>
    <name type="synonym">Peniophora gigantea</name>
    <dbReference type="NCBI Taxonomy" id="745531"/>
    <lineage>
        <taxon>Eukaryota</taxon>
        <taxon>Fungi</taxon>
        <taxon>Dikarya</taxon>
        <taxon>Basidiomycota</taxon>
        <taxon>Agaricomycotina</taxon>
        <taxon>Agaricomycetes</taxon>
        <taxon>Polyporales</taxon>
        <taxon>Phanerochaetaceae</taxon>
        <taxon>Phlebiopsis</taxon>
    </lineage>
</organism>
<reference evidence="2 3" key="1">
    <citation type="journal article" date="2014" name="PLoS Genet.">
        <title>Analysis of the Phlebiopsis gigantea genome, transcriptome and secretome provides insight into its pioneer colonization strategies of wood.</title>
        <authorList>
            <person name="Hori C."/>
            <person name="Ishida T."/>
            <person name="Igarashi K."/>
            <person name="Samejima M."/>
            <person name="Suzuki H."/>
            <person name="Master E."/>
            <person name="Ferreira P."/>
            <person name="Ruiz-Duenas F.J."/>
            <person name="Held B."/>
            <person name="Canessa P."/>
            <person name="Larrondo L.F."/>
            <person name="Schmoll M."/>
            <person name="Druzhinina I.S."/>
            <person name="Kubicek C.P."/>
            <person name="Gaskell J.A."/>
            <person name="Kersten P."/>
            <person name="St John F."/>
            <person name="Glasner J."/>
            <person name="Sabat G."/>
            <person name="Splinter BonDurant S."/>
            <person name="Syed K."/>
            <person name="Yadav J."/>
            <person name="Mgbeahuruike A.C."/>
            <person name="Kovalchuk A."/>
            <person name="Asiegbu F.O."/>
            <person name="Lackner G."/>
            <person name="Hoffmeister D."/>
            <person name="Rencoret J."/>
            <person name="Gutierrez A."/>
            <person name="Sun H."/>
            <person name="Lindquist E."/>
            <person name="Barry K."/>
            <person name="Riley R."/>
            <person name="Grigoriev I.V."/>
            <person name="Henrissat B."/>
            <person name="Kues U."/>
            <person name="Berka R.M."/>
            <person name="Martinez A.T."/>
            <person name="Covert S.F."/>
            <person name="Blanchette R.A."/>
            <person name="Cullen D."/>
        </authorList>
    </citation>
    <scope>NUCLEOTIDE SEQUENCE [LARGE SCALE GENOMIC DNA]</scope>
    <source>
        <strain evidence="2 3">11061_1 CR5-6</strain>
    </source>
</reference>
<dbReference type="STRING" id="745531.A0A0C3NDW0"/>
<evidence type="ECO:0000313" key="2">
    <source>
        <dbReference type="EMBL" id="KIP02759.1"/>
    </source>
</evidence>
<dbReference type="InterPro" id="IPR006708">
    <property type="entry name" value="Pex19"/>
</dbReference>
<evidence type="ECO:0000313" key="3">
    <source>
        <dbReference type="Proteomes" id="UP000053257"/>
    </source>
</evidence>
<feature type="region of interest" description="Disordered" evidence="1">
    <location>
        <begin position="1"/>
        <end position="31"/>
    </location>
</feature>